<evidence type="ECO:0000256" key="3">
    <source>
        <dbReference type="ARBA" id="ARBA00022771"/>
    </source>
</evidence>
<reference evidence="8 9" key="1">
    <citation type="journal article" date="2015" name="Genome Biol. Evol.">
        <title>Phylogenomic analyses indicate that early fungi evolved digesting cell walls of algal ancestors of land plants.</title>
        <authorList>
            <person name="Chang Y."/>
            <person name="Wang S."/>
            <person name="Sekimoto S."/>
            <person name="Aerts A.L."/>
            <person name="Choi C."/>
            <person name="Clum A."/>
            <person name="LaButti K.M."/>
            <person name="Lindquist E.A."/>
            <person name="Yee Ngan C."/>
            <person name="Ohm R.A."/>
            <person name="Salamov A.A."/>
            <person name="Grigoriev I.V."/>
            <person name="Spatafora J.W."/>
            <person name="Berbee M.L."/>
        </authorList>
    </citation>
    <scope>NUCLEOTIDE SEQUENCE [LARGE SCALE GENOMIC DNA]</scope>
    <source>
        <strain evidence="8 9">JEL478</strain>
    </source>
</reference>
<feature type="compositionally biased region" description="Low complexity" evidence="6">
    <location>
        <begin position="100"/>
        <end position="109"/>
    </location>
</feature>
<dbReference type="SUPFAM" id="SSF57716">
    <property type="entry name" value="Glucocorticoid receptor-like (DNA-binding domain)"/>
    <property type="match status" value="1"/>
</dbReference>
<dbReference type="Proteomes" id="UP000070544">
    <property type="component" value="Unassembled WGS sequence"/>
</dbReference>
<dbReference type="Gene3D" id="3.30.1740.10">
    <property type="entry name" value="Zinc finger, PARP-type"/>
    <property type="match status" value="1"/>
</dbReference>
<evidence type="ECO:0000259" key="7">
    <source>
        <dbReference type="PROSITE" id="PS50064"/>
    </source>
</evidence>
<evidence type="ECO:0000256" key="2">
    <source>
        <dbReference type="ARBA" id="ARBA00022723"/>
    </source>
</evidence>
<keyword evidence="2" id="KW-0479">Metal-binding</keyword>
<keyword evidence="4" id="KW-0862">Zinc</keyword>
<dbReference type="GO" id="GO:0005634">
    <property type="term" value="C:nucleus"/>
    <property type="evidence" value="ECO:0007669"/>
    <property type="project" value="UniProtKB-SubCell"/>
</dbReference>
<protein>
    <submittedName>
        <fullName evidence="8">Zf-PARP-domain-containing protein</fullName>
    </submittedName>
</protein>
<dbReference type="AlphaFoldDB" id="A0A139AE61"/>
<dbReference type="SMART" id="SM01336">
    <property type="entry name" value="zf-PARP"/>
    <property type="match status" value="1"/>
</dbReference>
<dbReference type="Pfam" id="PF00645">
    <property type="entry name" value="zf-PARP"/>
    <property type="match status" value="1"/>
</dbReference>
<keyword evidence="9" id="KW-1185">Reference proteome</keyword>
<feature type="domain" description="PARP-type" evidence="7">
    <location>
        <begin position="6"/>
        <end position="90"/>
    </location>
</feature>
<dbReference type="PROSITE" id="PS50064">
    <property type="entry name" value="ZF_PARP_2"/>
    <property type="match status" value="1"/>
</dbReference>
<dbReference type="STRING" id="1344416.A0A139AE61"/>
<dbReference type="EMBL" id="KQ965764">
    <property type="protein sequence ID" value="KXS15081.1"/>
    <property type="molecule type" value="Genomic_DNA"/>
</dbReference>
<dbReference type="GO" id="GO:0003677">
    <property type="term" value="F:DNA binding"/>
    <property type="evidence" value="ECO:0007669"/>
    <property type="project" value="InterPro"/>
</dbReference>
<name>A0A139AE61_GONPJ</name>
<dbReference type="OMA" id="NYHEENT"/>
<evidence type="ECO:0000256" key="1">
    <source>
        <dbReference type="ARBA" id="ARBA00004123"/>
    </source>
</evidence>
<evidence type="ECO:0000256" key="6">
    <source>
        <dbReference type="SAM" id="MobiDB-lite"/>
    </source>
</evidence>
<evidence type="ECO:0000256" key="4">
    <source>
        <dbReference type="ARBA" id="ARBA00022833"/>
    </source>
</evidence>
<feature type="compositionally biased region" description="Basic residues" evidence="6">
    <location>
        <begin position="112"/>
        <end position="121"/>
    </location>
</feature>
<dbReference type="InterPro" id="IPR036957">
    <property type="entry name" value="Znf_PARP_sf"/>
</dbReference>
<gene>
    <name evidence="8" type="ORF">M427DRAFT_70178</name>
</gene>
<dbReference type="InterPro" id="IPR001510">
    <property type="entry name" value="Znf_PARP"/>
</dbReference>
<dbReference type="OrthoDB" id="429950at2759"/>
<feature type="region of interest" description="Disordered" evidence="6">
    <location>
        <begin position="99"/>
        <end position="155"/>
    </location>
</feature>
<keyword evidence="3" id="KW-0863">Zinc-finger</keyword>
<dbReference type="GO" id="GO:0008270">
    <property type="term" value="F:zinc ion binding"/>
    <property type="evidence" value="ECO:0007669"/>
    <property type="project" value="UniProtKB-KW"/>
</dbReference>
<organism evidence="8 9">
    <name type="scientific">Gonapodya prolifera (strain JEL478)</name>
    <name type="common">Monoblepharis prolifera</name>
    <dbReference type="NCBI Taxonomy" id="1344416"/>
    <lineage>
        <taxon>Eukaryota</taxon>
        <taxon>Fungi</taxon>
        <taxon>Fungi incertae sedis</taxon>
        <taxon>Chytridiomycota</taxon>
        <taxon>Chytridiomycota incertae sedis</taxon>
        <taxon>Monoblepharidomycetes</taxon>
        <taxon>Monoblepharidales</taxon>
        <taxon>Gonapodyaceae</taxon>
        <taxon>Gonapodya</taxon>
    </lineage>
</organism>
<evidence type="ECO:0000313" key="9">
    <source>
        <dbReference type="Proteomes" id="UP000070544"/>
    </source>
</evidence>
<sequence length="155" mass="16822">MSEPTYIIEYAATGRAKCKGPKSCLDKTISKGDLRFGTQITIQDHPGMAWRHWSCVTATILSKIKSVDDVTGLDTLSAEDQVKVRSAIEAKINPEQDQLAVAAKAASPAKPKPAKPPKRKKKDTEDADDDGDEMMPAPRKRATKKAAAAEKSDDE</sequence>
<accession>A0A139AE61</accession>
<proteinExistence type="predicted"/>
<evidence type="ECO:0000256" key="5">
    <source>
        <dbReference type="ARBA" id="ARBA00023242"/>
    </source>
</evidence>
<comment type="subcellular location">
    <subcellularLocation>
        <location evidence="1">Nucleus</location>
    </subcellularLocation>
</comment>
<evidence type="ECO:0000313" key="8">
    <source>
        <dbReference type="EMBL" id="KXS15081.1"/>
    </source>
</evidence>
<keyword evidence="5" id="KW-0539">Nucleus</keyword>